<evidence type="ECO:0000313" key="5">
    <source>
        <dbReference type="Proteomes" id="UP000178485"/>
    </source>
</evidence>
<dbReference type="InterPro" id="IPR032508">
    <property type="entry name" value="FecR_C"/>
</dbReference>
<sequence>MPNYTRYTDFLKDKQFIRWQLAPDEELEAHWEGFIKQNPELKIALQQAIDYLKTTGLNKSTLNEDERIRLLNEIQSTVERSLKRIKSRRLIQLSVASCAAITLLIIGLNHFVFQEKGTLFSPEQELIVGSLLNDKDIQLITEEDSLLFQNDVQVEFDESGKAKITQGNNGGKTAELTGSKQNTLIVPYGKRSTLTLSDGSKVWLNSGSALEFPAQFTGNNREVRLASGEMYIEVAPDGKKPFHVRTSDFDVKVYGTKFNISAYADSPRSVVLVEGKVSLKPINKKETFLSPSEQAVYSDNGTFNTQKVDVNQFISWKNGYLEFDKTPMTEVLKQIGRYYNLSFDFDNDVNLQKRTCTGKIYLSENLDNVMTTIGLLSSTKYIKDNNQIFIINEPN</sequence>
<evidence type="ECO:0000256" key="1">
    <source>
        <dbReference type="SAM" id="Phobius"/>
    </source>
</evidence>
<organism evidence="4 5">
    <name type="scientific">Petrimonas mucosa</name>
    <dbReference type="NCBI Taxonomy" id="1642646"/>
    <lineage>
        <taxon>Bacteria</taxon>
        <taxon>Pseudomonadati</taxon>
        <taxon>Bacteroidota</taxon>
        <taxon>Bacteroidia</taxon>
        <taxon>Bacteroidales</taxon>
        <taxon>Dysgonomonadaceae</taxon>
        <taxon>Petrimonas</taxon>
    </lineage>
</organism>
<dbReference type="EMBL" id="LT608328">
    <property type="protein sequence ID" value="SCM59332.1"/>
    <property type="molecule type" value="Genomic_DNA"/>
</dbReference>
<dbReference type="Gene3D" id="2.60.120.1440">
    <property type="match status" value="1"/>
</dbReference>
<evidence type="ECO:0000259" key="3">
    <source>
        <dbReference type="Pfam" id="PF16344"/>
    </source>
</evidence>
<feature type="domain" description="Protein FecR C-terminal" evidence="3">
    <location>
        <begin position="320"/>
        <end position="390"/>
    </location>
</feature>
<evidence type="ECO:0000259" key="2">
    <source>
        <dbReference type="Pfam" id="PF04773"/>
    </source>
</evidence>
<reference evidence="4 5" key="1">
    <citation type="submission" date="2016-08" db="EMBL/GenBank/DDBJ databases">
        <authorList>
            <person name="Seilhamer J.J."/>
        </authorList>
    </citation>
    <scope>NUCLEOTIDE SEQUENCE [LARGE SCALE GENOMIC DNA]</scope>
    <source>
        <strain evidence="4">ING2-E5A</strain>
    </source>
</reference>
<keyword evidence="1" id="KW-0812">Transmembrane</keyword>
<evidence type="ECO:0000313" key="4">
    <source>
        <dbReference type="EMBL" id="SCM59332.1"/>
    </source>
</evidence>
<keyword evidence="1" id="KW-1133">Transmembrane helix</keyword>
<gene>
    <name evidence="4" type="ORF">ING2E5A_2536</name>
</gene>
<proteinExistence type="predicted"/>
<dbReference type="STRING" id="1642646.ING2E5A_2536"/>
<dbReference type="InterPro" id="IPR012373">
    <property type="entry name" value="Ferrdict_sens_TM"/>
</dbReference>
<dbReference type="Pfam" id="PF16344">
    <property type="entry name" value="FecR_C"/>
    <property type="match status" value="1"/>
</dbReference>
<keyword evidence="1" id="KW-0472">Membrane</keyword>
<feature type="transmembrane region" description="Helical" evidence="1">
    <location>
        <begin position="90"/>
        <end position="113"/>
    </location>
</feature>
<dbReference type="Gene3D" id="3.55.50.30">
    <property type="match status" value="1"/>
</dbReference>
<dbReference type="PANTHER" id="PTHR30273:SF2">
    <property type="entry name" value="PROTEIN FECR"/>
    <property type="match status" value="1"/>
</dbReference>
<dbReference type="InterPro" id="IPR006860">
    <property type="entry name" value="FecR"/>
</dbReference>
<feature type="domain" description="FecR protein" evidence="2">
    <location>
        <begin position="188"/>
        <end position="277"/>
    </location>
</feature>
<dbReference type="AlphaFoldDB" id="A0A1G4G9Y1"/>
<dbReference type="KEGG" id="pmuc:ING2E5A_2536"/>
<protein>
    <submittedName>
        <fullName evidence="4">Sigma factor regulatory protein, FecR/PupR family</fullName>
    </submittedName>
</protein>
<dbReference type="RefSeq" id="WP_071137638.1">
    <property type="nucleotide sequence ID" value="NZ_LT608328.1"/>
</dbReference>
<dbReference type="Proteomes" id="UP000178485">
    <property type="component" value="Chromosome i"/>
</dbReference>
<keyword evidence="5" id="KW-1185">Reference proteome</keyword>
<dbReference type="GO" id="GO:0016989">
    <property type="term" value="F:sigma factor antagonist activity"/>
    <property type="evidence" value="ECO:0007669"/>
    <property type="project" value="TreeGrafter"/>
</dbReference>
<accession>A0A1G4G9Y1</accession>
<dbReference type="Pfam" id="PF04773">
    <property type="entry name" value="FecR"/>
    <property type="match status" value="1"/>
</dbReference>
<dbReference type="PANTHER" id="PTHR30273">
    <property type="entry name" value="PERIPLASMIC SIGNAL SENSOR AND SIGMA FACTOR ACTIVATOR FECR-RELATED"/>
    <property type="match status" value="1"/>
</dbReference>
<name>A0A1G4G9Y1_9BACT</name>